<dbReference type="InterPro" id="IPR025724">
    <property type="entry name" value="GAG-pre-integrase_dom"/>
</dbReference>
<protein>
    <submittedName>
        <fullName evidence="2">Retrovirus-related pol polyprotein from transposon TNT 1-94</fullName>
    </submittedName>
</protein>
<evidence type="ECO:0000313" key="3">
    <source>
        <dbReference type="Proteomes" id="UP001151760"/>
    </source>
</evidence>
<dbReference type="InterPro" id="IPR012337">
    <property type="entry name" value="RNaseH-like_sf"/>
</dbReference>
<name>A0ABQ5FN73_9ASTR</name>
<dbReference type="PANTHER" id="PTHR42648">
    <property type="entry name" value="TRANSPOSASE, PUTATIVE-RELATED"/>
    <property type="match status" value="1"/>
</dbReference>
<reference evidence="2" key="2">
    <citation type="submission" date="2022-01" db="EMBL/GenBank/DDBJ databases">
        <authorList>
            <person name="Yamashiro T."/>
            <person name="Shiraishi A."/>
            <person name="Satake H."/>
            <person name="Nakayama K."/>
        </authorList>
    </citation>
    <scope>NUCLEOTIDE SEQUENCE</scope>
</reference>
<dbReference type="EMBL" id="BQNB010017502">
    <property type="protein sequence ID" value="GJT63937.1"/>
    <property type="molecule type" value="Genomic_DNA"/>
</dbReference>
<dbReference type="Proteomes" id="UP001151760">
    <property type="component" value="Unassembled WGS sequence"/>
</dbReference>
<dbReference type="InterPro" id="IPR039537">
    <property type="entry name" value="Retrotran_Ty1/copia-like"/>
</dbReference>
<keyword evidence="3" id="KW-1185">Reference proteome</keyword>
<reference evidence="2" key="1">
    <citation type="journal article" date="2022" name="Int. J. Mol. Sci.">
        <title>Draft Genome of Tanacetum Coccineum: Genomic Comparison of Closely Related Tanacetum-Family Plants.</title>
        <authorList>
            <person name="Yamashiro T."/>
            <person name="Shiraishi A."/>
            <person name="Nakayama K."/>
            <person name="Satake H."/>
        </authorList>
    </citation>
    <scope>NUCLEOTIDE SEQUENCE</scope>
</reference>
<organism evidence="2 3">
    <name type="scientific">Tanacetum coccineum</name>
    <dbReference type="NCBI Taxonomy" id="301880"/>
    <lineage>
        <taxon>Eukaryota</taxon>
        <taxon>Viridiplantae</taxon>
        <taxon>Streptophyta</taxon>
        <taxon>Embryophyta</taxon>
        <taxon>Tracheophyta</taxon>
        <taxon>Spermatophyta</taxon>
        <taxon>Magnoliopsida</taxon>
        <taxon>eudicotyledons</taxon>
        <taxon>Gunneridae</taxon>
        <taxon>Pentapetalae</taxon>
        <taxon>asterids</taxon>
        <taxon>campanulids</taxon>
        <taxon>Asterales</taxon>
        <taxon>Asteraceae</taxon>
        <taxon>Asteroideae</taxon>
        <taxon>Anthemideae</taxon>
        <taxon>Anthemidinae</taxon>
        <taxon>Tanacetum</taxon>
    </lineage>
</organism>
<evidence type="ECO:0000259" key="1">
    <source>
        <dbReference type="Pfam" id="PF13976"/>
    </source>
</evidence>
<accession>A0ABQ5FN73</accession>
<comment type="caution">
    <text evidence="2">The sequence shown here is derived from an EMBL/GenBank/DDBJ whole genome shotgun (WGS) entry which is preliminary data.</text>
</comment>
<dbReference type="InterPro" id="IPR036397">
    <property type="entry name" value="RNaseH_sf"/>
</dbReference>
<feature type="domain" description="GAG-pre-integrase" evidence="1">
    <location>
        <begin position="164"/>
        <end position="216"/>
    </location>
</feature>
<dbReference type="Gene3D" id="3.30.420.10">
    <property type="entry name" value="Ribonuclease H-like superfamily/Ribonuclease H"/>
    <property type="match status" value="1"/>
</dbReference>
<gene>
    <name evidence="2" type="ORF">Tco_1015417</name>
</gene>
<dbReference type="Pfam" id="PF13976">
    <property type="entry name" value="gag_pre-integrs"/>
    <property type="match status" value="1"/>
</dbReference>
<dbReference type="SUPFAM" id="SSF53098">
    <property type="entry name" value="Ribonuclease H-like"/>
    <property type="match status" value="1"/>
</dbReference>
<dbReference type="PANTHER" id="PTHR42648:SF18">
    <property type="entry name" value="RETROTRANSPOSON, UNCLASSIFIED-LIKE PROTEIN"/>
    <property type="match status" value="1"/>
</dbReference>
<proteinExistence type="predicted"/>
<sequence length="293" mass="33725">MSSLQESFPTTIFSTPQLKSIQLEDRVLLNNSQVKKKEVEEHRKPLHQNPLFRNLEEPSGSYMSISWWYTKLTPPGYKWEPKSKAGNVKSKVSVPPGTASRTTNILETKTVRRSNLSNTPLSSYSFAARRDNLVHLRLWVLKAYDGKSQASVNFHWEISGNDLLTATSSQEWLWHHHLSYLNFDTINLLSKNDIVNGLPKLKFIKDHLCSSCDLGKAKQKSFKTKTTPRSKGHLQLLHVDLCGPMRVESINGKKYVLVIVDDYSRYTWTHLLRFKDETSKVLIDFLRLIQRGL</sequence>
<evidence type="ECO:0000313" key="2">
    <source>
        <dbReference type="EMBL" id="GJT63937.1"/>
    </source>
</evidence>